<proteinExistence type="predicted"/>
<protein>
    <submittedName>
        <fullName evidence="1">Uncharacterized protein</fullName>
    </submittedName>
</protein>
<organism evidence="1">
    <name type="scientific">Pararge aegeria</name>
    <name type="common">speckled wood butterfly</name>
    <dbReference type="NCBI Taxonomy" id="116150"/>
    <lineage>
        <taxon>Eukaryota</taxon>
        <taxon>Metazoa</taxon>
        <taxon>Ecdysozoa</taxon>
        <taxon>Arthropoda</taxon>
        <taxon>Hexapoda</taxon>
        <taxon>Insecta</taxon>
        <taxon>Pterygota</taxon>
        <taxon>Neoptera</taxon>
        <taxon>Endopterygota</taxon>
        <taxon>Lepidoptera</taxon>
        <taxon>Glossata</taxon>
        <taxon>Ditrysia</taxon>
        <taxon>Papilionoidea</taxon>
        <taxon>Nymphalidae</taxon>
        <taxon>Satyrinae</taxon>
        <taxon>Satyrini</taxon>
        <taxon>Parargina</taxon>
        <taxon>Pararge</taxon>
    </lineage>
</organism>
<name>S4PCG4_9NEOP</name>
<feature type="non-terminal residue" evidence="1">
    <location>
        <position position="1"/>
    </location>
</feature>
<accession>S4PCG4</accession>
<reference evidence="1" key="1">
    <citation type="journal article" date="2013" name="BMC Genomics">
        <title>Unscrambling butterfly oogenesis.</title>
        <authorList>
            <person name="Carter J.M."/>
            <person name="Baker S.C."/>
            <person name="Pink R."/>
            <person name="Carter D.R."/>
            <person name="Collins A."/>
            <person name="Tomlin J."/>
            <person name="Gibbs M."/>
            <person name="Breuker C.J."/>
        </authorList>
    </citation>
    <scope>NUCLEOTIDE SEQUENCE</scope>
    <source>
        <tissue evidence="1">Ovary</tissue>
    </source>
</reference>
<sequence length="92" mass="10440">YEKPQLKLNTDANQNVVESVQNENNSALSPITIINIDNCYAKYHAESPSDLELTNESNIQENKILQDLISNECKQTELIKESEQPGSTNYRI</sequence>
<dbReference type="EMBL" id="GAIX01007890">
    <property type="protein sequence ID" value="JAA84670.1"/>
    <property type="molecule type" value="Transcribed_RNA"/>
</dbReference>
<evidence type="ECO:0000313" key="1">
    <source>
        <dbReference type="EMBL" id="JAA84670.1"/>
    </source>
</evidence>
<dbReference type="AlphaFoldDB" id="S4PCG4"/>
<feature type="non-terminal residue" evidence="1">
    <location>
        <position position="92"/>
    </location>
</feature>
<reference evidence="1" key="2">
    <citation type="submission" date="2013-05" db="EMBL/GenBank/DDBJ databases">
        <authorList>
            <person name="Carter J.-M."/>
            <person name="Baker S.C."/>
            <person name="Pink R."/>
            <person name="Carter D.R.F."/>
            <person name="Collins A."/>
            <person name="Tomlin J."/>
            <person name="Gibbs M."/>
            <person name="Breuker C.J."/>
        </authorList>
    </citation>
    <scope>NUCLEOTIDE SEQUENCE</scope>
    <source>
        <tissue evidence="1">Ovary</tissue>
    </source>
</reference>